<dbReference type="RefSeq" id="WP_229718435.1">
    <property type="nucleotide sequence ID" value="NZ_BMCX01000003.1"/>
</dbReference>
<name>A0A410WA32_9CORY</name>
<gene>
    <name evidence="3" type="ORF">CPELA_07795</name>
</gene>
<reference evidence="3 4" key="1">
    <citation type="submission" date="2019-01" db="EMBL/GenBank/DDBJ databases">
        <authorList>
            <person name="Ruckert C."/>
            <person name="Busche T."/>
            <person name="Kalinowski J."/>
        </authorList>
    </citation>
    <scope>NUCLEOTIDE SEQUENCE [LARGE SCALE GENOMIC DNA]</scope>
    <source>
        <strain evidence="3 4">136/3</strain>
    </source>
</reference>
<keyword evidence="4" id="KW-1185">Reference proteome</keyword>
<sequence precursor="true">MSRYRYLALPIAALLSTAMISPVALAAPDSAQPVIADSPGPAACVPYSGDITKGNGQFPLGLQAPDFGNEGYEALKVAERQDLPQRIDFRDNAQGFNRKIEAVLRDGHIYVRNIGDATWRVMPTPECIDGQIIGISINEDALVALDQAGWIYTASNLLSSPNRWGWIRAWGGPFWFGPGLQSPSTTPYQWSLSIIGNRTDRVYDTPDGKQQPISLAKVTQVLAVDGSRIYSLDPWLARDYSYEVGSPINGRFIPESISASGSQIFVINRYGDMFTRLDDFDVKGADPAQFRYTWGEDPRPAASDALTHRLDPRTAPIGLPGDDWHPQPKIPGEITQRISIHSTGEGSDQRELRVEGRDQGRSGYWHKQLFDAQWSFTPTDEPLAGALLENSPSDRSSDTLAPPSPYSYSGELTSGVELDIDAFSYASPKREVKLRIGQREYPLILHTVDGRLGTALSMRMLPGEGEFGARPAGLVEAVPRNYAAAFEVPSATEAAAQHDPELRAFLSEYLGGEQFHQVYLKVVPSQMEVINSPIADIALSTPGGVARLASKS</sequence>
<dbReference type="EMBL" id="CP035299">
    <property type="protein sequence ID" value="QAU52818.1"/>
    <property type="molecule type" value="Genomic_DNA"/>
</dbReference>
<protein>
    <submittedName>
        <fullName evidence="3">Uncharacterized protein</fullName>
    </submittedName>
</protein>
<organism evidence="3 4">
    <name type="scientific">Corynebacterium pelargi</name>
    <dbReference type="NCBI Taxonomy" id="1471400"/>
    <lineage>
        <taxon>Bacteria</taxon>
        <taxon>Bacillati</taxon>
        <taxon>Actinomycetota</taxon>
        <taxon>Actinomycetes</taxon>
        <taxon>Mycobacteriales</taxon>
        <taxon>Corynebacteriaceae</taxon>
        <taxon>Corynebacterium</taxon>
    </lineage>
</organism>
<evidence type="ECO:0000256" key="1">
    <source>
        <dbReference type="SAM" id="MobiDB-lite"/>
    </source>
</evidence>
<accession>A0A410WA32</accession>
<proteinExistence type="predicted"/>
<dbReference type="AlphaFoldDB" id="A0A410WA32"/>
<dbReference type="Proteomes" id="UP000288929">
    <property type="component" value="Chromosome"/>
</dbReference>
<feature type="chain" id="PRO_5043310434" evidence="2">
    <location>
        <begin position="27"/>
        <end position="552"/>
    </location>
</feature>
<evidence type="ECO:0000313" key="4">
    <source>
        <dbReference type="Proteomes" id="UP000288929"/>
    </source>
</evidence>
<feature type="region of interest" description="Disordered" evidence="1">
    <location>
        <begin position="383"/>
        <end position="408"/>
    </location>
</feature>
<dbReference type="KEGG" id="cpeg:CPELA_07795"/>
<evidence type="ECO:0000313" key="3">
    <source>
        <dbReference type="EMBL" id="QAU52818.1"/>
    </source>
</evidence>
<keyword evidence="2" id="KW-0732">Signal</keyword>
<evidence type="ECO:0000256" key="2">
    <source>
        <dbReference type="SAM" id="SignalP"/>
    </source>
</evidence>
<feature type="signal peptide" evidence="2">
    <location>
        <begin position="1"/>
        <end position="26"/>
    </location>
</feature>